<gene>
    <name evidence="1" type="ORF">FD31_GL000362</name>
</gene>
<dbReference type="AlphaFoldDB" id="A0A0R1WQC4"/>
<keyword evidence="2" id="KW-1185">Reference proteome</keyword>
<accession>A0A0R1WQC4</accession>
<dbReference type="EMBL" id="AZFV01000011">
    <property type="protein sequence ID" value="KRM17283.1"/>
    <property type="molecule type" value="Genomic_DNA"/>
</dbReference>
<proteinExistence type="predicted"/>
<dbReference type="PATRIC" id="fig|1423774.3.peg.373"/>
<evidence type="ECO:0000313" key="2">
    <source>
        <dbReference type="Proteomes" id="UP000051302"/>
    </source>
</evidence>
<protein>
    <submittedName>
        <fullName evidence="1">Uncharacterized protein</fullName>
    </submittedName>
</protein>
<dbReference type="Proteomes" id="UP000051302">
    <property type="component" value="Unassembled WGS sequence"/>
</dbReference>
<evidence type="ECO:0000313" key="1">
    <source>
        <dbReference type="EMBL" id="KRM17283.1"/>
    </source>
</evidence>
<organism evidence="1 2">
    <name type="scientific">Companilactobacillus nantensis DSM 16982</name>
    <dbReference type="NCBI Taxonomy" id="1423774"/>
    <lineage>
        <taxon>Bacteria</taxon>
        <taxon>Bacillati</taxon>
        <taxon>Bacillota</taxon>
        <taxon>Bacilli</taxon>
        <taxon>Lactobacillales</taxon>
        <taxon>Lactobacillaceae</taxon>
        <taxon>Companilactobacillus</taxon>
    </lineage>
</organism>
<reference evidence="1 2" key="1">
    <citation type="journal article" date="2015" name="Genome Announc.">
        <title>Expanding the biotechnology potential of lactobacilli through comparative genomics of 213 strains and associated genera.</title>
        <authorList>
            <person name="Sun Z."/>
            <person name="Harris H.M."/>
            <person name="McCann A."/>
            <person name="Guo C."/>
            <person name="Argimon S."/>
            <person name="Zhang W."/>
            <person name="Yang X."/>
            <person name="Jeffery I.B."/>
            <person name="Cooney J.C."/>
            <person name="Kagawa T.F."/>
            <person name="Liu W."/>
            <person name="Song Y."/>
            <person name="Salvetti E."/>
            <person name="Wrobel A."/>
            <person name="Rasinkangas P."/>
            <person name="Parkhill J."/>
            <person name="Rea M.C."/>
            <person name="O'Sullivan O."/>
            <person name="Ritari J."/>
            <person name="Douillard F.P."/>
            <person name="Paul Ross R."/>
            <person name="Yang R."/>
            <person name="Briner A.E."/>
            <person name="Felis G.E."/>
            <person name="de Vos W.M."/>
            <person name="Barrangou R."/>
            <person name="Klaenhammer T.R."/>
            <person name="Caufield P.W."/>
            <person name="Cui Y."/>
            <person name="Zhang H."/>
            <person name="O'Toole P.W."/>
        </authorList>
    </citation>
    <scope>NUCLEOTIDE SEQUENCE [LARGE SCALE GENOMIC DNA]</scope>
    <source>
        <strain evidence="1 2">DSM 16982</strain>
    </source>
</reference>
<name>A0A0R1WQC4_9LACO</name>
<comment type="caution">
    <text evidence="1">The sequence shown here is derived from an EMBL/GenBank/DDBJ whole genome shotgun (WGS) entry which is preliminary data.</text>
</comment>
<sequence>MYLEQAIDNLEYQFEHMDNLRRKYSNIFNDPFVMVKLEASLINAYSLRKCYDSELRKLVSKHD</sequence>
<dbReference type="STRING" id="1423774.FD31_GL000362"/>